<dbReference type="PROSITE" id="PS50885">
    <property type="entry name" value="HAMP"/>
    <property type="match status" value="1"/>
</dbReference>
<evidence type="ECO:0000256" key="1">
    <source>
        <dbReference type="ARBA" id="ARBA00000085"/>
    </source>
</evidence>
<dbReference type="PANTHER" id="PTHR34220">
    <property type="entry name" value="SENSOR HISTIDINE KINASE YPDA"/>
    <property type="match status" value="1"/>
</dbReference>
<evidence type="ECO:0000256" key="7">
    <source>
        <dbReference type="ARBA" id="ARBA00023012"/>
    </source>
</evidence>
<gene>
    <name evidence="11" type="ORF">H8716_10945</name>
</gene>
<reference evidence="11 12" key="1">
    <citation type="submission" date="2020-08" db="EMBL/GenBank/DDBJ databases">
        <title>Genome public.</title>
        <authorList>
            <person name="Liu C."/>
            <person name="Sun Q."/>
        </authorList>
    </citation>
    <scope>NUCLEOTIDE SEQUENCE [LARGE SCALE GENOMIC DNA]</scope>
    <source>
        <strain evidence="11 12">NSJ-46</strain>
    </source>
</reference>
<evidence type="ECO:0000259" key="10">
    <source>
        <dbReference type="PROSITE" id="PS50885"/>
    </source>
</evidence>
<dbReference type="EC" id="2.7.13.3" evidence="3"/>
<keyword evidence="5" id="KW-0808">Transferase</keyword>
<dbReference type="PROSITE" id="PS50109">
    <property type="entry name" value="HIS_KIN"/>
    <property type="match status" value="1"/>
</dbReference>
<dbReference type="Proteomes" id="UP000657421">
    <property type="component" value="Unassembled WGS sequence"/>
</dbReference>
<dbReference type="PANTHER" id="PTHR34220:SF7">
    <property type="entry name" value="SENSOR HISTIDINE KINASE YPDA"/>
    <property type="match status" value="1"/>
</dbReference>
<protein>
    <recommendedName>
        <fullName evidence="3">histidine kinase</fullName>
        <ecNumber evidence="3">2.7.13.3</ecNumber>
    </recommendedName>
</protein>
<evidence type="ECO:0000313" key="12">
    <source>
        <dbReference type="Proteomes" id="UP000657421"/>
    </source>
</evidence>
<dbReference type="Gene3D" id="6.10.340.10">
    <property type="match status" value="1"/>
</dbReference>
<dbReference type="EMBL" id="JACRSZ010000011">
    <property type="protein sequence ID" value="MBC8573591.1"/>
    <property type="molecule type" value="Genomic_DNA"/>
</dbReference>
<accession>A0ABR7NB09</accession>
<name>A0ABR7NB09_9FIRM</name>
<evidence type="ECO:0000256" key="3">
    <source>
        <dbReference type="ARBA" id="ARBA00012438"/>
    </source>
</evidence>
<keyword evidence="8" id="KW-0472">Membrane</keyword>
<evidence type="ECO:0000256" key="6">
    <source>
        <dbReference type="ARBA" id="ARBA00022777"/>
    </source>
</evidence>
<organism evidence="11 12">
    <name type="scientific">Jingyaoa shaoxingensis</name>
    <dbReference type="NCBI Taxonomy" id="2763671"/>
    <lineage>
        <taxon>Bacteria</taxon>
        <taxon>Bacillati</taxon>
        <taxon>Bacillota</taxon>
        <taxon>Clostridia</taxon>
        <taxon>Lachnospirales</taxon>
        <taxon>Lachnospiraceae</taxon>
        <taxon>Jingyaoa</taxon>
    </lineage>
</organism>
<keyword evidence="6 11" id="KW-0418">Kinase</keyword>
<proteinExistence type="predicted"/>
<dbReference type="SUPFAM" id="SSF55874">
    <property type="entry name" value="ATPase domain of HSP90 chaperone/DNA topoisomerase II/histidine kinase"/>
    <property type="match status" value="1"/>
</dbReference>
<evidence type="ECO:0000256" key="2">
    <source>
        <dbReference type="ARBA" id="ARBA00004370"/>
    </source>
</evidence>
<comment type="caution">
    <text evidence="11">The sequence shown here is derived from an EMBL/GenBank/DDBJ whole genome shotgun (WGS) entry which is preliminary data.</text>
</comment>
<dbReference type="InterPro" id="IPR036890">
    <property type="entry name" value="HATPase_C_sf"/>
</dbReference>
<keyword evidence="8" id="KW-0812">Transmembrane</keyword>
<dbReference type="SUPFAM" id="SSF158472">
    <property type="entry name" value="HAMP domain-like"/>
    <property type="match status" value="1"/>
</dbReference>
<dbReference type="InterPro" id="IPR003594">
    <property type="entry name" value="HATPase_dom"/>
</dbReference>
<dbReference type="SMART" id="SM00304">
    <property type="entry name" value="HAMP"/>
    <property type="match status" value="1"/>
</dbReference>
<dbReference type="SMART" id="SM00387">
    <property type="entry name" value="HATPase_c"/>
    <property type="match status" value="1"/>
</dbReference>
<dbReference type="GO" id="GO:0016301">
    <property type="term" value="F:kinase activity"/>
    <property type="evidence" value="ECO:0007669"/>
    <property type="project" value="UniProtKB-KW"/>
</dbReference>
<dbReference type="Pfam" id="PF02518">
    <property type="entry name" value="HATPase_c"/>
    <property type="match status" value="1"/>
</dbReference>
<keyword evidence="4" id="KW-0597">Phosphoprotein</keyword>
<comment type="catalytic activity">
    <reaction evidence="1">
        <text>ATP + protein L-histidine = ADP + protein N-phospho-L-histidine.</text>
        <dbReference type="EC" id="2.7.13.3"/>
    </reaction>
</comment>
<dbReference type="InterPro" id="IPR003660">
    <property type="entry name" value="HAMP_dom"/>
</dbReference>
<feature type="domain" description="HAMP" evidence="10">
    <location>
        <begin position="272"/>
        <end position="325"/>
    </location>
</feature>
<dbReference type="PRINTS" id="PR00344">
    <property type="entry name" value="BCTRLSENSOR"/>
</dbReference>
<evidence type="ECO:0000313" key="11">
    <source>
        <dbReference type="EMBL" id="MBC8573591.1"/>
    </source>
</evidence>
<dbReference type="InterPro" id="IPR005467">
    <property type="entry name" value="His_kinase_dom"/>
</dbReference>
<dbReference type="InterPro" id="IPR010559">
    <property type="entry name" value="Sig_transdc_His_kin_internal"/>
</dbReference>
<keyword evidence="7" id="KW-0902">Two-component regulatory system</keyword>
<evidence type="ECO:0000259" key="9">
    <source>
        <dbReference type="PROSITE" id="PS50109"/>
    </source>
</evidence>
<sequence>MQAELMTFVRNIRTEMLTIYSEYDLIEELRSVAKGSQEKVPADGYWWRNWYLGRKRFSSEDRLMAMYLYDANNQLVSAYRYNCQMFPRDIYKSEYDANTERVLEYVNGERTDLMISGYYNPLEEKDIIRFVLKLHNYDEERQKIGYLVCEIDSMAFASIMNKYVDLSHVYLWMQPVNDRTIVTTGDANDDQKRIQKQLSRVIQNYYDSNTLEQEYEDYYLIHVGQTENNLEACALVSQSLLTATQRSLTRSLMVIMGMMLVVVCVFVMFLSQWLTRPTEQMLETIERIKNGETQLRVQPVGWSEELKVLGTEFNDMLDRVQAMAQEEYKYRLLVERTEYKMLQAQINPHFLYNTLNTMSGIATAQNCPLVSGLCHSLSAVFRYSLNMTDEFSTVQKEMEHVKNYLYVMDVRSGSDVSYEYQIAEETLQDQLPRICLQPIVENAITHGLRNVRRKDKKLTISAVHENGLLLICVEDNGTGMDAEEMNHLLEKNDPKRVETGVSIGILNVNARLKRVFGEEYGILIDSRMGEGTKVSIRVPILKKKEEQEGENYEPYGKNQSTGCR</sequence>
<evidence type="ECO:0000256" key="8">
    <source>
        <dbReference type="SAM" id="Phobius"/>
    </source>
</evidence>
<evidence type="ECO:0000256" key="5">
    <source>
        <dbReference type="ARBA" id="ARBA00022679"/>
    </source>
</evidence>
<keyword evidence="8" id="KW-1133">Transmembrane helix</keyword>
<dbReference type="Pfam" id="PF06580">
    <property type="entry name" value="His_kinase"/>
    <property type="match status" value="1"/>
</dbReference>
<dbReference type="Gene3D" id="3.30.565.10">
    <property type="entry name" value="Histidine kinase-like ATPase, C-terminal domain"/>
    <property type="match status" value="1"/>
</dbReference>
<evidence type="ECO:0000256" key="4">
    <source>
        <dbReference type="ARBA" id="ARBA00022553"/>
    </source>
</evidence>
<feature type="domain" description="Histidine kinase" evidence="9">
    <location>
        <begin position="436"/>
        <end position="542"/>
    </location>
</feature>
<comment type="subcellular location">
    <subcellularLocation>
        <location evidence="2">Membrane</location>
    </subcellularLocation>
</comment>
<dbReference type="InterPro" id="IPR050640">
    <property type="entry name" value="Bact_2-comp_sensor_kinase"/>
</dbReference>
<dbReference type="InterPro" id="IPR004358">
    <property type="entry name" value="Sig_transdc_His_kin-like_C"/>
</dbReference>
<feature type="transmembrane region" description="Helical" evidence="8">
    <location>
        <begin position="252"/>
        <end position="274"/>
    </location>
</feature>
<keyword evidence="12" id="KW-1185">Reference proteome</keyword>